<dbReference type="AlphaFoldDB" id="A0A0G4MN32"/>
<dbReference type="Proteomes" id="UP000044602">
    <property type="component" value="Unassembled WGS sequence"/>
</dbReference>
<dbReference type="Gene3D" id="3.30.565.10">
    <property type="entry name" value="Histidine kinase-like ATPase, C-terminal domain"/>
    <property type="match status" value="1"/>
</dbReference>
<sequence>MDYSRLRATAMRDGEDEEAVTVDTRALIDKVLARYSGEWTTLRELIQNAADAQATTVKVKWETMPSTSVALPNTTDRSELLKHTGGG</sequence>
<gene>
    <name evidence="2" type="ORF">BN1708_001249</name>
</gene>
<keyword evidence="3" id="KW-1185">Reference proteome</keyword>
<evidence type="ECO:0000313" key="3">
    <source>
        <dbReference type="Proteomes" id="UP000044602"/>
    </source>
</evidence>
<dbReference type="PANTHER" id="PTHR47839">
    <property type="entry name" value="DOMAIN PROTEIN, PUTATIVE (AFU_ORTHOLOGUE AFUA_6G04830)-RELATED"/>
    <property type="match status" value="1"/>
</dbReference>
<dbReference type="PANTHER" id="PTHR47839:SF1">
    <property type="entry name" value="DOMAIN PROTEIN, PUTATIVE (AFU_ORTHOLOGUE AFUA_6G04830)-RELATED"/>
    <property type="match status" value="1"/>
</dbReference>
<evidence type="ECO:0000256" key="1">
    <source>
        <dbReference type="SAM" id="MobiDB-lite"/>
    </source>
</evidence>
<feature type="compositionally biased region" description="Basic and acidic residues" evidence="1">
    <location>
        <begin position="76"/>
        <end position="87"/>
    </location>
</feature>
<name>A0A0G4MN32_VERLO</name>
<dbReference type="SUPFAM" id="SSF55874">
    <property type="entry name" value="ATPase domain of HSP90 chaperone/DNA topoisomerase II/histidine kinase"/>
    <property type="match status" value="1"/>
</dbReference>
<reference evidence="2 3" key="1">
    <citation type="submission" date="2015-05" db="EMBL/GenBank/DDBJ databases">
        <authorList>
            <person name="Wang D.B."/>
            <person name="Wang M."/>
        </authorList>
    </citation>
    <scope>NUCLEOTIDE SEQUENCE [LARGE SCALE GENOMIC DNA]</scope>
    <source>
        <strain evidence="2">VL1</strain>
    </source>
</reference>
<accession>A0A0G4MN32</accession>
<protein>
    <submittedName>
        <fullName evidence="2">Uncharacterized protein</fullName>
    </submittedName>
</protein>
<dbReference type="STRING" id="100787.A0A0G4MN32"/>
<dbReference type="EMBL" id="CVQH01023638">
    <property type="protein sequence ID" value="CRK35604.1"/>
    <property type="molecule type" value="Genomic_DNA"/>
</dbReference>
<dbReference type="InterPro" id="IPR036890">
    <property type="entry name" value="HATPase_C_sf"/>
</dbReference>
<proteinExistence type="predicted"/>
<evidence type="ECO:0000313" key="2">
    <source>
        <dbReference type="EMBL" id="CRK35604.1"/>
    </source>
</evidence>
<feature type="region of interest" description="Disordered" evidence="1">
    <location>
        <begin position="68"/>
        <end position="87"/>
    </location>
</feature>
<organism evidence="2 3">
    <name type="scientific">Verticillium longisporum</name>
    <name type="common">Verticillium dahliae var. longisporum</name>
    <dbReference type="NCBI Taxonomy" id="100787"/>
    <lineage>
        <taxon>Eukaryota</taxon>
        <taxon>Fungi</taxon>
        <taxon>Dikarya</taxon>
        <taxon>Ascomycota</taxon>
        <taxon>Pezizomycotina</taxon>
        <taxon>Sordariomycetes</taxon>
        <taxon>Hypocreomycetidae</taxon>
        <taxon>Glomerellales</taxon>
        <taxon>Plectosphaerellaceae</taxon>
        <taxon>Verticillium</taxon>
    </lineage>
</organism>